<feature type="compositionally biased region" description="Basic and acidic residues" evidence="1">
    <location>
        <begin position="629"/>
        <end position="644"/>
    </location>
</feature>
<keyword evidence="5" id="KW-1185">Reference proteome</keyword>
<sequence>MRIFAFSDWRTQPIEPLYEILENIDPSPDLILYGGDDVRRFVDTTQNHFHKLAKTVDADLGFVLGNDDHPENLQHLKLQTSRVTDLHRNPLEKDGIALIGQSGDIGSTAMGYIQYPEEEATKHLETLHSKVSNDIIALVSHTPPHGTLDYAQRYESGRIGSHAVKKFASNTGPLFVLCGHVHQFGGETAHTDYSPVLNVASHDFEQSPGRIAIIDILEDGRELNLDIRHTTVKKCARDLQGVGRSLAATSSLSRLTQVGGTRVEELKDAGMATISDIAAASKAEMKSATTIPEYFIDKIQAHATAYAEQETIIRDAHKFAALRDDETVLIDIETNLEQDRVWCIGLYSYPTDEFTQLVSLDDEQSLIERFQEYLLEQRKPRLIYYAGNSFDEGRLSEAADRCNVALAELVDEWVDLCVIARETIFQPEEGHDLDAIASGLGFLFEHPNVTGLEIGGAFSTYQSEGEVPDDGWEKYLEYNRDDTLAIKHILDFMSQNGPNEETLGRIDERNSPEDRDDYGIAEAPITAETESEAVIDSSVSETQSEDTAHASEPLWAKRDPYDVIENKDPIAHWTESDPINAEASSVPLCSACGRMLVEEDERKQLTVDNESRYLCQSGCGETSSKNSGCKKDTSSSDHNSEPHSDPTQVGSTDRSSSAAKVICHDCGDLVREDRATGKLRINDGQTLWYCPTCT</sequence>
<dbReference type="GO" id="GO:0016787">
    <property type="term" value="F:hydrolase activity"/>
    <property type="evidence" value="ECO:0007669"/>
    <property type="project" value="InterPro"/>
</dbReference>
<reference evidence="5" key="1">
    <citation type="submission" date="2016-10" db="EMBL/GenBank/DDBJ databases">
        <authorList>
            <person name="Varghese N."/>
            <person name="Submissions S."/>
        </authorList>
    </citation>
    <scope>NUCLEOTIDE SEQUENCE [LARGE SCALE GENOMIC DNA]</scope>
    <source>
        <strain evidence="5">IBRC-M 10760</strain>
    </source>
</reference>
<accession>A0A1G7TQS3</accession>
<protein>
    <submittedName>
        <fullName evidence="4">RecB family nuclease, putative, TM0106 family</fullName>
    </submittedName>
</protein>
<gene>
    <name evidence="4" type="ORF">SAMN05216218_12816</name>
</gene>
<evidence type="ECO:0000256" key="1">
    <source>
        <dbReference type="SAM" id="MobiDB-lite"/>
    </source>
</evidence>
<dbReference type="SUPFAM" id="SSF56300">
    <property type="entry name" value="Metallo-dependent phosphatases"/>
    <property type="match status" value="1"/>
</dbReference>
<dbReference type="GO" id="GO:0000166">
    <property type="term" value="F:nucleotide binding"/>
    <property type="evidence" value="ECO:0007669"/>
    <property type="project" value="InterPro"/>
</dbReference>
<dbReference type="AlphaFoldDB" id="A0A1G7TQS3"/>
<dbReference type="STRING" id="660518.SAMN05216218_12816"/>
<dbReference type="InterPro" id="IPR012337">
    <property type="entry name" value="RNaseH-like_sf"/>
</dbReference>
<dbReference type="Gene3D" id="1.10.150.20">
    <property type="entry name" value="5' to 3' exonuclease, C-terminal subdomain"/>
    <property type="match status" value="1"/>
</dbReference>
<dbReference type="InterPro" id="IPR029052">
    <property type="entry name" value="Metallo-depent_PP-like"/>
</dbReference>
<dbReference type="Gene3D" id="3.60.21.10">
    <property type="match status" value="1"/>
</dbReference>
<dbReference type="Proteomes" id="UP000199076">
    <property type="component" value="Unassembled WGS sequence"/>
</dbReference>
<feature type="domain" description="Calcineurin-like phosphoesterase" evidence="2">
    <location>
        <begin position="1"/>
        <end position="183"/>
    </location>
</feature>
<dbReference type="InterPro" id="IPR038720">
    <property type="entry name" value="YprB_RNase_H-like_dom"/>
</dbReference>
<feature type="region of interest" description="Disordered" evidence="1">
    <location>
        <begin position="497"/>
        <end position="555"/>
    </location>
</feature>
<evidence type="ECO:0000313" key="5">
    <source>
        <dbReference type="Proteomes" id="UP000199076"/>
    </source>
</evidence>
<dbReference type="InterPro" id="IPR010995">
    <property type="entry name" value="DNA_repair_Rad51/TF_NusA_a-hlx"/>
</dbReference>
<organism evidence="4 5">
    <name type="scientific">Halorientalis regularis</name>
    <dbReference type="NCBI Taxonomy" id="660518"/>
    <lineage>
        <taxon>Archaea</taxon>
        <taxon>Methanobacteriati</taxon>
        <taxon>Methanobacteriota</taxon>
        <taxon>Stenosarchaea group</taxon>
        <taxon>Halobacteria</taxon>
        <taxon>Halobacteriales</taxon>
        <taxon>Haloarculaceae</taxon>
        <taxon>Halorientalis</taxon>
    </lineage>
</organism>
<feature type="domain" description="YprB ribonuclease H-like" evidence="3">
    <location>
        <begin position="330"/>
        <end position="492"/>
    </location>
</feature>
<proteinExistence type="predicted"/>
<evidence type="ECO:0000259" key="3">
    <source>
        <dbReference type="Pfam" id="PF13482"/>
    </source>
</evidence>
<feature type="region of interest" description="Disordered" evidence="1">
    <location>
        <begin position="619"/>
        <end position="656"/>
    </location>
</feature>
<evidence type="ECO:0000313" key="4">
    <source>
        <dbReference type="EMBL" id="SDG37648.1"/>
    </source>
</evidence>
<feature type="compositionally biased region" description="Basic and acidic residues" evidence="1">
    <location>
        <begin position="502"/>
        <end position="513"/>
    </location>
</feature>
<dbReference type="EMBL" id="FNBK01000028">
    <property type="protein sequence ID" value="SDG37648.1"/>
    <property type="molecule type" value="Genomic_DNA"/>
</dbReference>
<name>A0A1G7TQS3_9EURY</name>
<evidence type="ECO:0000259" key="2">
    <source>
        <dbReference type="Pfam" id="PF00149"/>
    </source>
</evidence>
<dbReference type="InterPro" id="IPR004843">
    <property type="entry name" value="Calcineurin-like_PHP"/>
</dbReference>
<dbReference type="Pfam" id="PF13482">
    <property type="entry name" value="RNase_H_2"/>
    <property type="match status" value="1"/>
</dbReference>
<dbReference type="SUPFAM" id="SSF53098">
    <property type="entry name" value="Ribonuclease H-like"/>
    <property type="match status" value="1"/>
</dbReference>
<feature type="compositionally biased region" description="Polar residues" evidence="1">
    <location>
        <begin position="645"/>
        <end position="656"/>
    </location>
</feature>
<dbReference type="SUPFAM" id="SSF47794">
    <property type="entry name" value="Rad51 N-terminal domain-like"/>
    <property type="match status" value="1"/>
</dbReference>
<dbReference type="Pfam" id="PF00149">
    <property type="entry name" value="Metallophos"/>
    <property type="match status" value="1"/>
</dbReference>